<evidence type="ECO:0000313" key="3">
    <source>
        <dbReference type="Proteomes" id="UP000287651"/>
    </source>
</evidence>
<accession>A0A427ALA1</accession>
<dbReference type="AlphaFoldDB" id="A0A427ALA1"/>
<sequence length="179" mass="19954">MTGVDSRSNVGYVTDRRKNPMEPLGGEVQSMCPATEEDPNCSDRLRSLCWISKFEKLLLLDSSTVSENRIDEKKTLSSYGRWLYWTTTGVIAWAAGTTESSDGSRISRSNAEAAQDLFKARRRRSDTVGGVENNSGGCRKWASVLVQEEKPTGEQRASVLLEMSARGSQGRRKRGELWQ</sequence>
<evidence type="ECO:0000313" key="2">
    <source>
        <dbReference type="EMBL" id="RRT77025.1"/>
    </source>
</evidence>
<feature type="compositionally biased region" description="Basic residues" evidence="1">
    <location>
        <begin position="169"/>
        <end position="179"/>
    </location>
</feature>
<comment type="caution">
    <text evidence="2">The sequence shown here is derived from an EMBL/GenBank/DDBJ whole genome shotgun (WGS) entry which is preliminary data.</text>
</comment>
<gene>
    <name evidence="2" type="ORF">B296_00000805</name>
</gene>
<name>A0A427ALA1_ENSVE</name>
<dbReference type="Proteomes" id="UP000287651">
    <property type="component" value="Unassembled WGS sequence"/>
</dbReference>
<proteinExistence type="predicted"/>
<evidence type="ECO:0000256" key="1">
    <source>
        <dbReference type="SAM" id="MobiDB-lite"/>
    </source>
</evidence>
<reference evidence="2 3" key="1">
    <citation type="journal article" date="2014" name="Agronomy (Basel)">
        <title>A Draft Genome Sequence for Ensete ventricosum, the Drought-Tolerant Tree Against Hunger.</title>
        <authorList>
            <person name="Harrison J."/>
            <person name="Moore K.A."/>
            <person name="Paszkiewicz K."/>
            <person name="Jones T."/>
            <person name="Grant M."/>
            <person name="Ambacheew D."/>
            <person name="Muzemil S."/>
            <person name="Studholme D.J."/>
        </authorList>
    </citation>
    <scope>NUCLEOTIDE SEQUENCE [LARGE SCALE GENOMIC DNA]</scope>
</reference>
<dbReference type="EMBL" id="AMZH03002033">
    <property type="protein sequence ID" value="RRT77025.1"/>
    <property type="molecule type" value="Genomic_DNA"/>
</dbReference>
<feature type="region of interest" description="Disordered" evidence="1">
    <location>
        <begin position="1"/>
        <end position="27"/>
    </location>
</feature>
<protein>
    <submittedName>
        <fullName evidence="2">Uncharacterized protein</fullName>
    </submittedName>
</protein>
<feature type="region of interest" description="Disordered" evidence="1">
    <location>
        <begin position="149"/>
        <end position="179"/>
    </location>
</feature>
<organism evidence="2 3">
    <name type="scientific">Ensete ventricosum</name>
    <name type="common">Abyssinian banana</name>
    <name type="synonym">Musa ensete</name>
    <dbReference type="NCBI Taxonomy" id="4639"/>
    <lineage>
        <taxon>Eukaryota</taxon>
        <taxon>Viridiplantae</taxon>
        <taxon>Streptophyta</taxon>
        <taxon>Embryophyta</taxon>
        <taxon>Tracheophyta</taxon>
        <taxon>Spermatophyta</taxon>
        <taxon>Magnoliopsida</taxon>
        <taxon>Liliopsida</taxon>
        <taxon>Zingiberales</taxon>
        <taxon>Musaceae</taxon>
        <taxon>Ensete</taxon>
    </lineage>
</organism>
<feature type="compositionally biased region" description="Polar residues" evidence="1">
    <location>
        <begin position="1"/>
        <end position="11"/>
    </location>
</feature>